<dbReference type="AlphaFoldDB" id="A0A4U0XU70"/>
<name>A0A4U0XU70_9PEZI</name>
<organism evidence="1 2">
    <name type="scientific">Cryomyces minteri</name>
    <dbReference type="NCBI Taxonomy" id="331657"/>
    <lineage>
        <taxon>Eukaryota</taxon>
        <taxon>Fungi</taxon>
        <taxon>Dikarya</taxon>
        <taxon>Ascomycota</taxon>
        <taxon>Pezizomycotina</taxon>
        <taxon>Dothideomycetes</taxon>
        <taxon>Dothideomycetes incertae sedis</taxon>
        <taxon>Cryomyces</taxon>
    </lineage>
</organism>
<dbReference type="OrthoDB" id="10260355at2759"/>
<proteinExistence type="predicted"/>
<keyword evidence="2" id="KW-1185">Reference proteome</keyword>
<comment type="caution">
    <text evidence="1">The sequence shown here is derived from an EMBL/GenBank/DDBJ whole genome shotgun (WGS) entry which is preliminary data.</text>
</comment>
<dbReference type="InterPro" id="IPR036188">
    <property type="entry name" value="FAD/NAD-bd_sf"/>
</dbReference>
<sequence length="102" mass="10709">MAVADALAVAKAKDVTLDERKIAQLDDAGDEGVDIVFKDGLRARAALLVHKPPTGVVAADLVIELGVDIIEGTDSLVKRNDPFGRTNVRGVFVTGDVGTLLE</sequence>
<evidence type="ECO:0008006" key="3">
    <source>
        <dbReference type="Google" id="ProtNLM"/>
    </source>
</evidence>
<dbReference type="Proteomes" id="UP000308768">
    <property type="component" value="Unassembled WGS sequence"/>
</dbReference>
<dbReference type="EMBL" id="NAJN01000068">
    <property type="protein sequence ID" value="TKA80151.1"/>
    <property type="molecule type" value="Genomic_DNA"/>
</dbReference>
<gene>
    <name evidence="1" type="ORF">B0A49_00757</name>
</gene>
<evidence type="ECO:0000313" key="2">
    <source>
        <dbReference type="Proteomes" id="UP000308768"/>
    </source>
</evidence>
<reference evidence="1 2" key="1">
    <citation type="submission" date="2017-03" db="EMBL/GenBank/DDBJ databases">
        <title>Genomes of endolithic fungi from Antarctica.</title>
        <authorList>
            <person name="Coleine C."/>
            <person name="Masonjones S."/>
            <person name="Stajich J.E."/>
        </authorList>
    </citation>
    <scope>NUCLEOTIDE SEQUENCE [LARGE SCALE GENOMIC DNA]</scope>
    <source>
        <strain evidence="1 2">CCFEE 5187</strain>
    </source>
</reference>
<dbReference type="Gene3D" id="3.50.50.60">
    <property type="entry name" value="FAD/NAD(P)-binding domain"/>
    <property type="match status" value="2"/>
</dbReference>
<evidence type="ECO:0000313" key="1">
    <source>
        <dbReference type="EMBL" id="TKA80151.1"/>
    </source>
</evidence>
<accession>A0A4U0XU70</accession>
<protein>
    <recommendedName>
        <fullName evidence="3">FAD/NAD(P)-binding domain-containing protein</fullName>
    </recommendedName>
</protein>